<dbReference type="OrthoDB" id="9776390at2"/>
<evidence type="ECO:0000256" key="7">
    <source>
        <dbReference type="ARBA" id="ARBA00022840"/>
    </source>
</evidence>
<dbReference type="PANTHER" id="PTHR11088">
    <property type="entry name" value="TRNA DIMETHYLALLYLTRANSFERASE"/>
    <property type="match status" value="1"/>
</dbReference>
<dbReference type="GO" id="GO:0052381">
    <property type="term" value="F:tRNA dimethylallyltransferase activity"/>
    <property type="evidence" value="ECO:0007669"/>
    <property type="project" value="UniProtKB-UniRule"/>
</dbReference>
<comment type="subunit">
    <text evidence="10">Monomer.</text>
</comment>
<feature type="site" description="Interaction with substrate tRNA" evidence="10">
    <location>
        <position position="105"/>
    </location>
</feature>
<dbReference type="PANTHER" id="PTHR11088:SF60">
    <property type="entry name" value="TRNA DIMETHYLALLYLTRANSFERASE"/>
    <property type="match status" value="1"/>
</dbReference>
<dbReference type="AlphaFoldDB" id="A0A432XU78"/>
<proteinExistence type="inferred from homology"/>
<feature type="region of interest" description="Interaction with substrate tRNA" evidence="10">
    <location>
        <begin position="163"/>
        <end position="167"/>
    </location>
</feature>
<evidence type="ECO:0000256" key="5">
    <source>
        <dbReference type="ARBA" id="ARBA00022694"/>
    </source>
</evidence>
<dbReference type="InterPro" id="IPR039657">
    <property type="entry name" value="Dimethylallyltransferase"/>
</dbReference>
<comment type="cofactor">
    <cofactor evidence="1 10">
        <name>Mg(2+)</name>
        <dbReference type="ChEBI" id="CHEBI:18420"/>
    </cofactor>
</comment>
<evidence type="ECO:0000256" key="8">
    <source>
        <dbReference type="ARBA" id="ARBA00022842"/>
    </source>
</evidence>
<dbReference type="Gene3D" id="3.40.50.300">
    <property type="entry name" value="P-loop containing nucleotide triphosphate hydrolases"/>
    <property type="match status" value="1"/>
</dbReference>
<keyword evidence="4 10" id="KW-0808">Transferase</keyword>
<evidence type="ECO:0000256" key="13">
    <source>
        <dbReference type="RuleBase" id="RU003785"/>
    </source>
</evidence>
<feature type="binding site" evidence="10">
    <location>
        <begin position="14"/>
        <end position="21"/>
    </location>
    <ligand>
        <name>ATP</name>
        <dbReference type="ChEBI" id="CHEBI:30616"/>
    </ligand>
</feature>
<evidence type="ECO:0000256" key="9">
    <source>
        <dbReference type="ARBA" id="ARBA00049563"/>
    </source>
</evidence>
<gene>
    <name evidence="10" type="primary">miaA</name>
    <name evidence="14" type="ORF">CWE25_10110</name>
</gene>
<evidence type="ECO:0000256" key="11">
    <source>
        <dbReference type="RuleBase" id="RU003783"/>
    </source>
</evidence>
<evidence type="ECO:0000256" key="1">
    <source>
        <dbReference type="ARBA" id="ARBA00001946"/>
    </source>
</evidence>
<dbReference type="NCBIfam" id="TIGR00174">
    <property type="entry name" value="miaA"/>
    <property type="match status" value="1"/>
</dbReference>
<evidence type="ECO:0000313" key="14">
    <source>
        <dbReference type="EMBL" id="RUO52223.1"/>
    </source>
</evidence>
<evidence type="ECO:0000256" key="12">
    <source>
        <dbReference type="RuleBase" id="RU003784"/>
    </source>
</evidence>
<sequence>MKLNTHPAVICIYGPTAAGKTALSIALAQQVNGEVVSVDSALIYRGMDIGTAKPSQTERQGVPHHLIDICDPAESYSASEFQRDATALIEDILARGRTPILIGGTMLYFKALLEGMSALPESDEHTRRQLQAELDNEGLAALHQRLAQVDPEAAARIHPNDPQRTLRALEIYHLSGKPMTELVQQRQGALKYPVYQFAVAPEQRAVLHERIAQRYEQMLAAGFQQEVEKLFERSDLHPDLPSIRSVGYRQMWQYLAGELSYDEMKERGIIATRQLAKRQLTWLRGWPGVHWLDTFAHDKLEQVCARLLQPTEKFSIKD</sequence>
<dbReference type="GO" id="GO:0006400">
    <property type="term" value="P:tRNA modification"/>
    <property type="evidence" value="ECO:0007669"/>
    <property type="project" value="TreeGrafter"/>
</dbReference>
<dbReference type="FunFam" id="1.10.20.140:FF:000001">
    <property type="entry name" value="tRNA dimethylallyltransferase"/>
    <property type="match status" value="1"/>
</dbReference>
<reference evidence="15" key="1">
    <citation type="journal article" date="2018" name="Front. Microbiol.">
        <title>Genome-Based Analysis Reveals the Taxonomy and Diversity of the Family Idiomarinaceae.</title>
        <authorList>
            <person name="Liu Y."/>
            <person name="Lai Q."/>
            <person name="Shao Z."/>
        </authorList>
    </citation>
    <scope>NUCLEOTIDE SEQUENCE [LARGE SCALE GENOMIC DNA]</scope>
    <source>
        <strain evidence="15">F23</strain>
    </source>
</reference>
<organism evidence="14 15">
    <name type="scientific">Idiomarina fontislapidosi</name>
    <dbReference type="NCBI Taxonomy" id="263723"/>
    <lineage>
        <taxon>Bacteria</taxon>
        <taxon>Pseudomonadati</taxon>
        <taxon>Pseudomonadota</taxon>
        <taxon>Gammaproteobacteria</taxon>
        <taxon>Alteromonadales</taxon>
        <taxon>Idiomarinaceae</taxon>
        <taxon>Idiomarina</taxon>
    </lineage>
</organism>
<dbReference type="RefSeq" id="WP_110575339.1">
    <property type="nucleotide sequence ID" value="NZ_PIPV01000008.1"/>
</dbReference>
<evidence type="ECO:0000256" key="2">
    <source>
        <dbReference type="ARBA" id="ARBA00003213"/>
    </source>
</evidence>
<evidence type="ECO:0000313" key="15">
    <source>
        <dbReference type="Proteomes" id="UP000287330"/>
    </source>
</evidence>
<keyword evidence="8 10" id="KW-0460">Magnesium</keyword>
<evidence type="ECO:0000256" key="4">
    <source>
        <dbReference type="ARBA" id="ARBA00022679"/>
    </source>
</evidence>
<evidence type="ECO:0000256" key="6">
    <source>
        <dbReference type="ARBA" id="ARBA00022741"/>
    </source>
</evidence>
<feature type="region of interest" description="Interaction with substrate tRNA" evidence="10">
    <location>
        <begin position="39"/>
        <end position="42"/>
    </location>
</feature>
<dbReference type="EMBL" id="PIPV01000008">
    <property type="protein sequence ID" value="RUO52223.1"/>
    <property type="molecule type" value="Genomic_DNA"/>
</dbReference>
<keyword evidence="6 10" id="KW-0547">Nucleotide-binding</keyword>
<dbReference type="EC" id="2.5.1.75" evidence="10"/>
<comment type="similarity">
    <text evidence="3 10 13">Belongs to the IPP transferase family.</text>
</comment>
<dbReference type="SUPFAM" id="SSF52540">
    <property type="entry name" value="P-loop containing nucleoside triphosphate hydrolases"/>
    <property type="match status" value="1"/>
</dbReference>
<comment type="catalytic activity">
    <reaction evidence="9 10 11">
        <text>adenosine(37) in tRNA + dimethylallyl diphosphate = N(6)-dimethylallyladenosine(37) in tRNA + diphosphate</text>
        <dbReference type="Rhea" id="RHEA:26482"/>
        <dbReference type="Rhea" id="RHEA-COMP:10162"/>
        <dbReference type="Rhea" id="RHEA-COMP:10375"/>
        <dbReference type="ChEBI" id="CHEBI:33019"/>
        <dbReference type="ChEBI" id="CHEBI:57623"/>
        <dbReference type="ChEBI" id="CHEBI:74411"/>
        <dbReference type="ChEBI" id="CHEBI:74415"/>
        <dbReference type="EC" id="2.5.1.75"/>
    </reaction>
</comment>
<evidence type="ECO:0000256" key="10">
    <source>
        <dbReference type="HAMAP-Rule" id="MF_00185"/>
    </source>
</evidence>
<comment type="caution">
    <text evidence="14">The sequence shown here is derived from an EMBL/GenBank/DDBJ whole genome shotgun (WGS) entry which is preliminary data.</text>
</comment>
<keyword evidence="7 10" id="KW-0067">ATP-binding</keyword>
<dbReference type="InterPro" id="IPR018022">
    <property type="entry name" value="IPT"/>
</dbReference>
<accession>A0A432XU78</accession>
<dbReference type="Gene3D" id="1.10.20.140">
    <property type="match status" value="1"/>
</dbReference>
<feature type="site" description="Interaction with substrate tRNA" evidence="10">
    <location>
        <position position="127"/>
    </location>
</feature>
<dbReference type="HAMAP" id="MF_00185">
    <property type="entry name" value="IPP_trans"/>
    <property type="match status" value="1"/>
</dbReference>
<protein>
    <recommendedName>
        <fullName evidence="10">tRNA dimethylallyltransferase</fullName>
        <ecNumber evidence="10">2.5.1.75</ecNumber>
    </recommendedName>
    <alternativeName>
        <fullName evidence="10">Dimethylallyl diphosphate:tRNA dimethylallyltransferase</fullName>
        <shortName evidence="10">DMAPP:tRNA dimethylallyltransferase</shortName>
        <shortName evidence="10">DMATase</shortName>
    </alternativeName>
    <alternativeName>
        <fullName evidence="10">Isopentenyl-diphosphate:tRNA isopentenyltransferase</fullName>
        <shortName evidence="10">IPP transferase</shortName>
        <shortName evidence="10">IPPT</shortName>
        <shortName evidence="10">IPTase</shortName>
    </alternativeName>
</protein>
<feature type="binding site" evidence="10">
    <location>
        <begin position="16"/>
        <end position="21"/>
    </location>
    <ligand>
        <name>substrate</name>
    </ligand>
</feature>
<name>A0A432XU78_9GAMM</name>
<keyword evidence="5 10" id="KW-0819">tRNA processing</keyword>
<evidence type="ECO:0000256" key="3">
    <source>
        <dbReference type="ARBA" id="ARBA00005842"/>
    </source>
</evidence>
<dbReference type="GO" id="GO:0005524">
    <property type="term" value="F:ATP binding"/>
    <property type="evidence" value="ECO:0007669"/>
    <property type="project" value="UniProtKB-UniRule"/>
</dbReference>
<comment type="caution">
    <text evidence="10">Lacks conserved residue(s) required for the propagation of feature annotation.</text>
</comment>
<dbReference type="InterPro" id="IPR027417">
    <property type="entry name" value="P-loop_NTPase"/>
</dbReference>
<dbReference type="Pfam" id="PF01715">
    <property type="entry name" value="IPPT"/>
    <property type="match status" value="1"/>
</dbReference>
<dbReference type="Proteomes" id="UP000287330">
    <property type="component" value="Unassembled WGS sequence"/>
</dbReference>
<comment type="function">
    <text evidence="2 10 12">Catalyzes the transfer of a dimethylallyl group onto the adenine at position 37 in tRNAs that read codons beginning with uridine, leading to the formation of N6-(dimethylallyl)adenosine (i(6)A).</text>
</comment>
<keyword evidence="15" id="KW-1185">Reference proteome</keyword>